<gene>
    <name evidence="2" type="ORF">ACELLULO517_25850</name>
</gene>
<dbReference type="AlphaFoldDB" id="A0A963Z7X5"/>
<evidence type="ECO:0000313" key="3">
    <source>
        <dbReference type="Proteomes" id="UP000721844"/>
    </source>
</evidence>
<dbReference type="PROSITE" id="PS51318">
    <property type="entry name" value="TAT"/>
    <property type="match status" value="1"/>
</dbReference>
<reference evidence="2 3" key="1">
    <citation type="journal article" date="2021" name="Microorganisms">
        <title>Acidisoma silvae sp. nov. and Acidisomacellulosilytica sp. nov., Two Acidophilic Bacteria Isolated from Decaying Wood, Hydrolyzing Cellulose and Producing Poly-3-hydroxybutyrate.</title>
        <authorList>
            <person name="Mieszkin S."/>
            <person name="Pouder E."/>
            <person name="Uroz S."/>
            <person name="Simon-Colin C."/>
            <person name="Alain K."/>
        </authorList>
    </citation>
    <scope>NUCLEOTIDE SEQUENCE [LARGE SCALE GENOMIC DNA]</scope>
    <source>
        <strain evidence="2 3">HW T5.17</strain>
    </source>
</reference>
<dbReference type="Proteomes" id="UP000721844">
    <property type="component" value="Unassembled WGS sequence"/>
</dbReference>
<organism evidence="2 3">
    <name type="scientific">Acidisoma cellulosilyticum</name>
    <dbReference type="NCBI Taxonomy" id="2802395"/>
    <lineage>
        <taxon>Bacteria</taxon>
        <taxon>Pseudomonadati</taxon>
        <taxon>Pseudomonadota</taxon>
        <taxon>Alphaproteobacteria</taxon>
        <taxon>Acetobacterales</taxon>
        <taxon>Acidocellaceae</taxon>
        <taxon>Acidisoma</taxon>
    </lineage>
</organism>
<dbReference type="PANTHER" id="PTHR30222:SF17">
    <property type="entry name" value="SPERMIDINE_PUTRESCINE-BINDING PERIPLASMIC PROTEIN"/>
    <property type="match status" value="1"/>
</dbReference>
<accession>A0A963Z7X5</accession>
<evidence type="ECO:0000313" key="2">
    <source>
        <dbReference type="EMBL" id="MCB8883700.1"/>
    </source>
</evidence>
<keyword evidence="1" id="KW-0732">Signal</keyword>
<dbReference type="Pfam" id="PF13416">
    <property type="entry name" value="SBP_bac_8"/>
    <property type="match status" value="1"/>
</dbReference>
<dbReference type="Gene3D" id="3.40.190.10">
    <property type="entry name" value="Periplasmic binding protein-like II"/>
    <property type="match status" value="2"/>
</dbReference>
<protein>
    <submittedName>
        <fullName evidence="2">Extracellular solute-binding protein</fullName>
    </submittedName>
</protein>
<evidence type="ECO:0000256" key="1">
    <source>
        <dbReference type="ARBA" id="ARBA00022729"/>
    </source>
</evidence>
<dbReference type="EMBL" id="JAESVA010000015">
    <property type="protein sequence ID" value="MCB8883700.1"/>
    <property type="molecule type" value="Genomic_DNA"/>
</dbReference>
<dbReference type="InterPro" id="IPR019546">
    <property type="entry name" value="TAT_signal_bac_arc"/>
</dbReference>
<dbReference type="InterPro" id="IPR006311">
    <property type="entry name" value="TAT_signal"/>
</dbReference>
<dbReference type="NCBIfam" id="TIGR01409">
    <property type="entry name" value="TAT_signal_seq"/>
    <property type="match status" value="1"/>
</dbReference>
<dbReference type="SUPFAM" id="SSF53850">
    <property type="entry name" value="Periplasmic binding protein-like II"/>
    <property type="match status" value="1"/>
</dbReference>
<dbReference type="PANTHER" id="PTHR30222">
    <property type="entry name" value="SPERMIDINE/PUTRESCINE-BINDING PERIPLASMIC PROTEIN"/>
    <property type="match status" value="1"/>
</dbReference>
<dbReference type="InterPro" id="IPR006059">
    <property type="entry name" value="SBP"/>
</dbReference>
<sequence>MMRSFPQDHARRAASPAEAMAGALSRRSLLGGAAAALAAGVLGGFQQSAYADALKHVSFVGWEGYDAGFHVGNFLAKHNATVDTTYINASEDMITKLRSGGMGIVDLTTFNQMYAPLMAEAGLIVPLKTDRLTNFNELLPKFKQMAFQSHGQCFGVPFTFSSCALLYNPKMVSAAPTSWKDFLKPEYKGKVALFSDALTNILVWAPVATGVKDPTLLTPDQLDQTIQLLITLKKDHVRAMPASLGDGADLLTRGEVAMIMGWEPMVLWCKAKGVDVSIAQPVEGTWGFVDTFNIAKQAPNLDLDYLFIDQVMSVDAQAKFGNDNFLGVTNGDAIAKLTPEVKALYGFDNLDAYFAHAHVYPRMYPAQSDGAHVSYEQVLDAYERFLKA</sequence>
<keyword evidence="3" id="KW-1185">Reference proteome</keyword>
<name>A0A963Z7X5_9PROT</name>
<proteinExistence type="predicted"/>
<comment type="caution">
    <text evidence="2">The sequence shown here is derived from an EMBL/GenBank/DDBJ whole genome shotgun (WGS) entry which is preliminary data.</text>
</comment>